<feature type="compositionally biased region" description="Basic and acidic residues" evidence="1">
    <location>
        <begin position="24"/>
        <end position="47"/>
    </location>
</feature>
<organism evidence="2 3">
    <name type="scientific">Nocardioides guangzhouensis</name>
    <dbReference type="NCBI Taxonomy" id="2497878"/>
    <lineage>
        <taxon>Bacteria</taxon>
        <taxon>Bacillati</taxon>
        <taxon>Actinomycetota</taxon>
        <taxon>Actinomycetes</taxon>
        <taxon>Propionibacteriales</taxon>
        <taxon>Nocardioidaceae</taxon>
        <taxon>Nocardioides</taxon>
    </lineage>
</organism>
<reference evidence="2 3" key="1">
    <citation type="submission" date="2019-01" db="EMBL/GenBank/DDBJ databases">
        <title>Nocardioides guangzhouensis sp. nov., an actinobacterium isolated from soil.</title>
        <authorList>
            <person name="Fu Y."/>
            <person name="Cai Y."/>
            <person name="Lin Z."/>
            <person name="Chen P."/>
        </authorList>
    </citation>
    <scope>NUCLEOTIDE SEQUENCE [LARGE SCALE GENOMIC DNA]</scope>
    <source>
        <strain evidence="2 3">130</strain>
    </source>
</reference>
<proteinExistence type="predicted"/>
<accession>A0A4Q4ZEM6</accession>
<feature type="region of interest" description="Disordered" evidence="1">
    <location>
        <begin position="1"/>
        <end position="89"/>
    </location>
</feature>
<evidence type="ECO:0000256" key="1">
    <source>
        <dbReference type="SAM" id="MobiDB-lite"/>
    </source>
</evidence>
<evidence type="ECO:0000313" key="3">
    <source>
        <dbReference type="Proteomes" id="UP000295198"/>
    </source>
</evidence>
<dbReference type="AlphaFoldDB" id="A0A4Q4ZEM6"/>
<gene>
    <name evidence="2" type="ORF">EKO23_11065</name>
</gene>
<dbReference type="Proteomes" id="UP000295198">
    <property type="component" value="Unassembled WGS sequence"/>
</dbReference>
<protein>
    <submittedName>
        <fullName evidence="2">Uncharacterized protein</fullName>
    </submittedName>
</protein>
<dbReference type="EMBL" id="SDKM01000014">
    <property type="protein sequence ID" value="RYP85846.1"/>
    <property type="molecule type" value="Genomic_DNA"/>
</dbReference>
<name>A0A4Q4ZEM6_9ACTN</name>
<sequence length="89" mass="10133">MRFHRKTDQPPPSGTASEAGDYSSRLHDLAPIHPDDDGRPTGEDLHTYDMTPEGYVQQVDTPNWLRKHRHPHRERSGDQEPDPPSEPQG</sequence>
<comment type="caution">
    <text evidence="2">The sequence shown here is derived from an EMBL/GenBank/DDBJ whole genome shotgun (WGS) entry which is preliminary data.</text>
</comment>
<keyword evidence="3" id="KW-1185">Reference proteome</keyword>
<evidence type="ECO:0000313" key="2">
    <source>
        <dbReference type="EMBL" id="RYP85846.1"/>
    </source>
</evidence>
<dbReference type="RefSeq" id="WP_134717188.1">
    <property type="nucleotide sequence ID" value="NZ_SDKM01000014.1"/>
</dbReference>